<evidence type="ECO:0000313" key="2">
    <source>
        <dbReference type="Proteomes" id="UP000253961"/>
    </source>
</evidence>
<comment type="caution">
    <text evidence="1">The sequence shown here is derived from an EMBL/GenBank/DDBJ whole genome shotgun (WGS) entry which is preliminary data.</text>
</comment>
<reference evidence="1 2" key="1">
    <citation type="submission" date="2018-07" db="EMBL/GenBank/DDBJ databases">
        <title>Pedobacter sp. nov., isolated from soil.</title>
        <authorList>
            <person name="Zhou L.Y."/>
            <person name="Du Z.J."/>
        </authorList>
    </citation>
    <scope>NUCLEOTIDE SEQUENCE [LARGE SCALE GENOMIC DNA]</scope>
    <source>
        <strain evidence="1 2">JDX94</strain>
    </source>
</reference>
<dbReference type="EMBL" id="QPKV01000007">
    <property type="protein sequence ID" value="RDC55284.1"/>
    <property type="molecule type" value="Genomic_DNA"/>
</dbReference>
<sequence length="122" mass="13742">MTLSLLSCRKDKDDDKLNLYEGTWEMKSSVNGLNGVRTDYSSGNGNIIILSGSSYEIFSNHQPVTKGTFQIVQETSILTNAMKNRIIYDNSSDVRTFIEKKDNNLTLFIDAYDGPSTIYVKK</sequence>
<name>A0A369PRX7_9SPHI</name>
<accession>A0A369PRX7</accession>
<evidence type="ECO:0000313" key="1">
    <source>
        <dbReference type="EMBL" id="RDC55284.1"/>
    </source>
</evidence>
<dbReference type="Proteomes" id="UP000253961">
    <property type="component" value="Unassembled WGS sequence"/>
</dbReference>
<protein>
    <recommendedName>
        <fullName evidence="3">META domain-containing protein</fullName>
    </recommendedName>
</protein>
<gene>
    <name evidence="1" type="ORF">DU508_17060</name>
</gene>
<dbReference type="AlphaFoldDB" id="A0A369PRX7"/>
<evidence type="ECO:0008006" key="3">
    <source>
        <dbReference type="Google" id="ProtNLM"/>
    </source>
</evidence>
<keyword evidence="2" id="KW-1185">Reference proteome</keyword>
<organism evidence="1 2">
    <name type="scientific">Pedobacter chinensis</name>
    <dbReference type="NCBI Taxonomy" id="2282421"/>
    <lineage>
        <taxon>Bacteria</taxon>
        <taxon>Pseudomonadati</taxon>
        <taxon>Bacteroidota</taxon>
        <taxon>Sphingobacteriia</taxon>
        <taxon>Sphingobacteriales</taxon>
        <taxon>Sphingobacteriaceae</taxon>
        <taxon>Pedobacter</taxon>
    </lineage>
</organism>
<proteinExistence type="predicted"/>